<dbReference type="InterPro" id="IPR036366">
    <property type="entry name" value="PGBDSf"/>
</dbReference>
<feature type="region of interest" description="Disordered" evidence="2">
    <location>
        <begin position="34"/>
        <end position="60"/>
    </location>
</feature>
<evidence type="ECO:0000313" key="5">
    <source>
        <dbReference type="Proteomes" id="UP001387100"/>
    </source>
</evidence>
<dbReference type="Pfam" id="PF01520">
    <property type="entry name" value="Amidase_3"/>
    <property type="match status" value="1"/>
</dbReference>
<protein>
    <submittedName>
        <fullName evidence="4">N-acetylmuramoyl-L-alanine amidase</fullName>
        <ecNumber evidence="4">3.5.1.28</ecNumber>
    </submittedName>
</protein>
<feature type="compositionally biased region" description="Gly residues" evidence="2">
    <location>
        <begin position="41"/>
        <end position="57"/>
    </location>
</feature>
<dbReference type="PANTHER" id="PTHR30404">
    <property type="entry name" value="N-ACETYLMURAMOYL-L-ALANINE AMIDASE"/>
    <property type="match status" value="1"/>
</dbReference>
<feature type="domain" description="MurNAc-LAA" evidence="3">
    <location>
        <begin position="264"/>
        <end position="390"/>
    </location>
</feature>
<dbReference type="Proteomes" id="UP001387100">
    <property type="component" value="Unassembled WGS sequence"/>
</dbReference>
<dbReference type="InterPro" id="IPR002477">
    <property type="entry name" value="Peptidoglycan-bd-like"/>
</dbReference>
<evidence type="ECO:0000259" key="3">
    <source>
        <dbReference type="SMART" id="SM00646"/>
    </source>
</evidence>
<dbReference type="InterPro" id="IPR002508">
    <property type="entry name" value="MurNAc-LAA_cat"/>
</dbReference>
<dbReference type="SUPFAM" id="SSF47090">
    <property type="entry name" value="PGBD-like"/>
    <property type="match status" value="2"/>
</dbReference>
<dbReference type="RefSeq" id="WP_339575184.1">
    <property type="nucleotide sequence ID" value="NZ_JBBIAA010000011.1"/>
</dbReference>
<comment type="caution">
    <text evidence="4">The sequence shown here is derived from an EMBL/GenBank/DDBJ whole genome shotgun (WGS) entry which is preliminary data.</text>
</comment>
<reference evidence="4 5" key="1">
    <citation type="journal article" date="2017" name="Int. J. Syst. Evol. Microbiol.">
        <title>Pseudokineococcus basanitobsidens sp. nov., isolated from volcanic rock.</title>
        <authorList>
            <person name="Lee D.W."/>
            <person name="Park M.Y."/>
            <person name="Kim J.J."/>
            <person name="Kim B.S."/>
        </authorList>
    </citation>
    <scope>NUCLEOTIDE SEQUENCE [LARGE SCALE GENOMIC DNA]</scope>
    <source>
        <strain evidence="4 5">DSM 103726</strain>
    </source>
</reference>
<dbReference type="InterPro" id="IPR050695">
    <property type="entry name" value="N-acetylmuramoyl_amidase_3"/>
</dbReference>
<dbReference type="EC" id="3.5.1.28" evidence="4"/>
<dbReference type="Gene3D" id="3.40.630.40">
    <property type="entry name" value="Zn-dependent exopeptidases"/>
    <property type="match status" value="1"/>
</dbReference>
<gene>
    <name evidence="4" type="ORF">WDZ17_10905</name>
</gene>
<dbReference type="Pfam" id="PF01471">
    <property type="entry name" value="PG_binding_1"/>
    <property type="match status" value="2"/>
</dbReference>
<evidence type="ECO:0000256" key="1">
    <source>
        <dbReference type="ARBA" id="ARBA00022801"/>
    </source>
</evidence>
<dbReference type="CDD" id="cd02696">
    <property type="entry name" value="MurNAc-LAA"/>
    <property type="match status" value="1"/>
</dbReference>
<sequence>MSQADHVLRRGALRRGDSGPRVSALRDLLLRAGVDVPGAPRPGGAGPDGTGPDGTGPDGTEELDTFGTALEQAVRAFQQARGLRADGVVGRQTSRALDGARWRLGDRVLRYVPGHLLHGDDVVALQSRLLSLGLLDDRRDGRYGPRTEAGVQELQRSCGTAADGVVGPATVDALRRLDRSVGGGDASALRDAERTAQARRRTGHVVLVHPAHGGDDPGALGHGLREADVVLDLAQRLEGRLAASGTAVVLSRGATQEPSAEDAADLADAVGADVVLALHCDALTPVRGSADPARLPASPARGVATFSWGSATSRSVEGARLAGLVHREVLARTGLADLRTHTWDTDVLRLTRMPAVRVELGYLTSPEDAAELADPAFRDRCAEALAAAVHRFFLEADQDVPTGLLPVVAAPSG</sequence>
<dbReference type="InterPro" id="IPR036365">
    <property type="entry name" value="PGBD-like_sf"/>
</dbReference>
<accession>A0ABU8RL63</accession>
<proteinExistence type="predicted"/>
<name>A0ABU8RL63_9ACTN</name>
<dbReference type="Gene3D" id="1.10.101.10">
    <property type="entry name" value="PGBD-like superfamily/PGBD"/>
    <property type="match status" value="2"/>
</dbReference>
<keyword evidence="5" id="KW-1185">Reference proteome</keyword>
<dbReference type="SUPFAM" id="SSF53187">
    <property type="entry name" value="Zn-dependent exopeptidases"/>
    <property type="match status" value="1"/>
</dbReference>
<dbReference type="GO" id="GO:0008745">
    <property type="term" value="F:N-acetylmuramoyl-L-alanine amidase activity"/>
    <property type="evidence" value="ECO:0007669"/>
    <property type="project" value="UniProtKB-EC"/>
</dbReference>
<organism evidence="4 5">
    <name type="scientific">Pseudokineococcus basanitobsidens</name>
    <dbReference type="NCBI Taxonomy" id="1926649"/>
    <lineage>
        <taxon>Bacteria</taxon>
        <taxon>Bacillati</taxon>
        <taxon>Actinomycetota</taxon>
        <taxon>Actinomycetes</taxon>
        <taxon>Kineosporiales</taxon>
        <taxon>Kineosporiaceae</taxon>
        <taxon>Pseudokineococcus</taxon>
    </lineage>
</organism>
<dbReference type="SMART" id="SM00646">
    <property type="entry name" value="Ami_3"/>
    <property type="match status" value="1"/>
</dbReference>
<evidence type="ECO:0000313" key="4">
    <source>
        <dbReference type="EMBL" id="MEJ5945800.1"/>
    </source>
</evidence>
<keyword evidence="1 4" id="KW-0378">Hydrolase</keyword>
<evidence type="ECO:0000256" key="2">
    <source>
        <dbReference type="SAM" id="MobiDB-lite"/>
    </source>
</evidence>
<dbReference type="EMBL" id="JBBIAA010000011">
    <property type="protein sequence ID" value="MEJ5945800.1"/>
    <property type="molecule type" value="Genomic_DNA"/>
</dbReference>
<dbReference type="PANTHER" id="PTHR30404:SF0">
    <property type="entry name" value="N-ACETYLMURAMOYL-L-ALANINE AMIDASE AMIC"/>
    <property type="match status" value="1"/>
</dbReference>